<dbReference type="EnsemblPlants" id="AET2Gv20754400.1">
    <property type="protein sequence ID" value="AET2Gv20754400.1"/>
    <property type="gene ID" value="AET2Gv20754400"/>
</dbReference>
<name>A0A453C718_AEGTS</name>
<dbReference type="PANTHER" id="PTHR33116">
    <property type="entry name" value="REVERSE TRANSCRIPTASE ZINC-BINDING DOMAIN-CONTAINING PROTEIN-RELATED-RELATED"/>
    <property type="match status" value="1"/>
</dbReference>
<protein>
    <recommendedName>
        <fullName evidence="3">Reverse transcriptase domain-containing protein</fullName>
    </recommendedName>
</protein>
<accession>A0A453C718</accession>
<reference evidence="1" key="5">
    <citation type="journal article" date="2021" name="G3 (Bethesda)">
        <title>Aegilops tauschii genome assembly Aet v5.0 features greater sequence contiguity and improved annotation.</title>
        <authorList>
            <person name="Wang L."/>
            <person name="Zhu T."/>
            <person name="Rodriguez J.C."/>
            <person name="Deal K.R."/>
            <person name="Dubcovsky J."/>
            <person name="McGuire P.E."/>
            <person name="Lux T."/>
            <person name="Spannagl M."/>
            <person name="Mayer K.F.X."/>
            <person name="Baldrich P."/>
            <person name="Meyers B.C."/>
            <person name="Huo N."/>
            <person name="Gu Y.Q."/>
            <person name="Zhou H."/>
            <person name="Devos K.M."/>
            <person name="Bennetzen J.L."/>
            <person name="Unver T."/>
            <person name="Budak H."/>
            <person name="Gulick P.J."/>
            <person name="Galiba G."/>
            <person name="Kalapos B."/>
            <person name="Nelson D.R."/>
            <person name="Li P."/>
            <person name="You F.M."/>
            <person name="Luo M.C."/>
            <person name="Dvorak J."/>
        </authorList>
    </citation>
    <scope>NUCLEOTIDE SEQUENCE [LARGE SCALE GENOMIC DNA]</scope>
    <source>
        <strain evidence="1">cv. AL8/78</strain>
    </source>
</reference>
<reference evidence="1" key="3">
    <citation type="journal article" date="2017" name="Nature">
        <title>Genome sequence of the progenitor of the wheat D genome Aegilops tauschii.</title>
        <authorList>
            <person name="Luo M.C."/>
            <person name="Gu Y.Q."/>
            <person name="Puiu D."/>
            <person name="Wang H."/>
            <person name="Twardziok S.O."/>
            <person name="Deal K.R."/>
            <person name="Huo N."/>
            <person name="Zhu T."/>
            <person name="Wang L."/>
            <person name="Wang Y."/>
            <person name="McGuire P.E."/>
            <person name="Liu S."/>
            <person name="Long H."/>
            <person name="Ramasamy R.K."/>
            <person name="Rodriguez J.C."/>
            <person name="Van S.L."/>
            <person name="Yuan L."/>
            <person name="Wang Z."/>
            <person name="Xia Z."/>
            <person name="Xiao L."/>
            <person name="Anderson O.D."/>
            <person name="Ouyang S."/>
            <person name="Liang Y."/>
            <person name="Zimin A.V."/>
            <person name="Pertea G."/>
            <person name="Qi P."/>
            <person name="Bennetzen J.L."/>
            <person name="Dai X."/>
            <person name="Dawson M.W."/>
            <person name="Muller H.G."/>
            <person name="Kugler K."/>
            <person name="Rivarola-Duarte L."/>
            <person name="Spannagl M."/>
            <person name="Mayer K.F.X."/>
            <person name="Lu F.H."/>
            <person name="Bevan M.W."/>
            <person name="Leroy P."/>
            <person name="Li P."/>
            <person name="You F.M."/>
            <person name="Sun Q."/>
            <person name="Liu Z."/>
            <person name="Lyons E."/>
            <person name="Wicker T."/>
            <person name="Salzberg S.L."/>
            <person name="Devos K.M."/>
            <person name="Dvorak J."/>
        </authorList>
    </citation>
    <scope>NUCLEOTIDE SEQUENCE [LARGE SCALE GENOMIC DNA]</scope>
    <source>
        <strain evidence="1">cv. AL8/78</strain>
    </source>
</reference>
<dbReference type="Proteomes" id="UP000015105">
    <property type="component" value="Chromosome 2D"/>
</dbReference>
<evidence type="ECO:0000313" key="2">
    <source>
        <dbReference type="Proteomes" id="UP000015105"/>
    </source>
</evidence>
<keyword evidence="2" id="KW-1185">Reference proteome</keyword>
<reference evidence="1" key="4">
    <citation type="submission" date="2019-03" db="UniProtKB">
        <authorList>
            <consortium name="EnsemblPlants"/>
        </authorList>
    </citation>
    <scope>IDENTIFICATION</scope>
</reference>
<organism evidence="1 2">
    <name type="scientific">Aegilops tauschii subsp. strangulata</name>
    <name type="common">Goatgrass</name>
    <dbReference type="NCBI Taxonomy" id="200361"/>
    <lineage>
        <taxon>Eukaryota</taxon>
        <taxon>Viridiplantae</taxon>
        <taxon>Streptophyta</taxon>
        <taxon>Embryophyta</taxon>
        <taxon>Tracheophyta</taxon>
        <taxon>Spermatophyta</taxon>
        <taxon>Magnoliopsida</taxon>
        <taxon>Liliopsida</taxon>
        <taxon>Poales</taxon>
        <taxon>Poaceae</taxon>
        <taxon>BOP clade</taxon>
        <taxon>Pooideae</taxon>
        <taxon>Triticodae</taxon>
        <taxon>Triticeae</taxon>
        <taxon>Triticinae</taxon>
        <taxon>Aegilops</taxon>
    </lineage>
</organism>
<proteinExistence type="predicted"/>
<dbReference type="Gramene" id="AET2Gv20754400.1">
    <property type="protein sequence ID" value="AET2Gv20754400.1"/>
    <property type="gene ID" value="AET2Gv20754400"/>
</dbReference>
<reference evidence="2" key="1">
    <citation type="journal article" date="2014" name="Science">
        <title>Ancient hybridizations among the ancestral genomes of bread wheat.</title>
        <authorList>
            <consortium name="International Wheat Genome Sequencing Consortium,"/>
            <person name="Marcussen T."/>
            <person name="Sandve S.R."/>
            <person name="Heier L."/>
            <person name="Spannagl M."/>
            <person name="Pfeifer M."/>
            <person name="Jakobsen K.S."/>
            <person name="Wulff B.B."/>
            <person name="Steuernagel B."/>
            <person name="Mayer K.F."/>
            <person name="Olsen O.A."/>
        </authorList>
    </citation>
    <scope>NUCLEOTIDE SEQUENCE [LARGE SCALE GENOMIC DNA]</scope>
    <source>
        <strain evidence="2">cv. AL8/78</strain>
    </source>
</reference>
<evidence type="ECO:0000313" key="1">
    <source>
        <dbReference type="EnsemblPlants" id="AET2Gv20754400.1"/>
    </source>
</evidence>
<reference evidence="2" key="2">
    <citation type="journal article" date="2017" name="Nat. Plants">
        <title>The Aegilops tauschii genome reveals multiple impacts of transposons.</title>
        <authorList>
            <person name="Zhao G."/>
            <person name="Zou C."/>
            <person name="Li K."/>
            <person name="Wang K."/>
            <person name="Li T."/>
            <person name="Gao L."/>
            <person name="Zhang X."/>
            <person name="Wang H."/>
            <person name="Yang Z."/>
            <person name="Liu X."/>
            <person name="Jiang W."/>
            <person name="Mao L."/>
            <person name="Kong X."/>
            <person name="Jiao Y."/>
            <person name="Jia J."/>
        </authorList>
    </citation>
    <scope>NUCLEOTIDE SEQUENCE [LARGE SCALE GENOMIC DNA]</scope>
    <source>
        <strain evidence="2">cv. AL8/78</strain>
    </source>
</reference>
<dbReference type="AlphaFoldDB" id="A0A453C718"/>
<sequence>MSGLKINFLKSEIFSIRADDITMQKYAEMFNCQIGNFPIKYLGMPVSYAGLKCSDWLFVDDKFI</sequence>
<evidence type="ECO:0008006" key="3">
    <source>
        <dbReference type="Google" id="ProtNLM"/>
    </source>
</evidence>
<dbReference type="PANTHER" id="PTHR33116:SF87">
    <property type="entry name" value="OS01G0158850 PROTEIN"/>
    <property type="match status" value="1"/>
</dbReference>